<dbReference type="OrthoDB" id="276515at2759"/>
<feature type="domain" description="Endonuclease/exonuclease/phosphatase" evidence="1">
    <location>
        <begin position="22"/>
        <end position="260"/>
    </location>
</feature>
<accession>A0A420YDD2</accession>
<evidence type="ECO:0000313" key="2">
    <source>
        <dbReference type="EMBL" id="RKU45922.1"/>
    </source>
</evidence>
<dbReference type="InterPro" id="IPR005135">
    <property type="entry name" value="Endo/exonuclease/phosphatase"/>
</dbReference>
<dbReference type="Pfam" id="PF03372">
    <property type="entry name" value="Exo_endo_phos"/>
    <property type="match status" value="1"/>
</dbReference>
<dbReference type="GO" id="GO:0000175">
    <property type="term" value="F:3'-5'-RNA exonuclease activity"/>
    <property type="evidence" value="ECO:0007669"/>
    <property type="project" value="TreeGrafter"/>
</dbReference>
<comment type="caution">
    <text evidence="2">The sequence shown here is derived from an EMBL/GenBank/DDBJ whole genome shotgun (WGS) entry which is preliminary data.</text>
</comment>
<dbReference type="InterPro" id="IPR050410">
    <property type="entry name" value="CCR4/nocturin_mRNA_transcr"/>
</dbReference>
<sequence>MDLARIQNLKDDVRVRKDIRIVTFNVRYATDSPFPGEEPWKVRCPKVCAQLRYTAAHCRPVFVCLQEVLRSQLDDIITCLGDDWDYIGQGRDGNDSGEFSPILYLKESWSPLQYQTYWLSPTPDKPSKGWDAALNRIVTVAYFKDDESMDTDANVIVMSTHLDHRGELARQESAKLLVKIAHEWQDKLTINGAFQPPVFLAGDFNSTPDGMAYQEMVRPETGFTDIRSLVPPAERYGNNEITYTSFAGEERQTRIDFIFALKREDQVKFQTYAILPNVFDDGVFLSDHRAVVVDVNINLSRPPSRI</sequence>
<gene>
    <name evidence="2" type="ORF">DL546_002415</name>
</gene>
<dbReference type="AlphaFoldDB" id="A0A420YDD2"/>
<dbReference type="EMBL" id="QVQW01000017">
    <property type="protein sequence ID" value="RKU45922.1"/>
    <property type="molecule type" value="Genomic_DNA"/>
</dbReference>
<dbReference type="InterPro" id="IPR036691">
    <property type="entry name" value="Endo/exonu/phosph_ase_sf"/>
</dbReference>
<proteinExistence type="predicted"/>
<dbReference type="Proteomes" id="UP000275385">
    <property type="component" value="Unassembled WGS sequence"/>
</dbReference>
<name>A0A420YDD2_9PEZI</name>
<evidence type="ECO:0000313" key="3">
    <source>
        <dbReference type="Proteomes" id="UP000275385"/>
    </source>
</evidence>
<dbReference type="PANTHER" id="PTHR12121:SF36">
    <property type="entry name" value="ENDONUCLEASE_EXONUCLEASE_PHOSPHATASE DOMAIN-CONTAINING PROTEIN"/>
    <property type="match status" value="1"/>
</dbReference>
<keyword evidence="3" id="KW-1185">Reference proteome</keyword>
<dbReference type="Gene3D" id="3.60.10.10">
    <property type="entry name" value="Endonuclease/exonuclease/phosphatase"/>
    <property type="match status" value="1"/>
</dbReference>
<dbReference type="PANTHER" id="PTHR12121">
    <property type="entry name" value="CARBON CATABOLITE REPRESSOR PROTEIN 4"/>
    <property type="match status" value="1"/>
</dbReference>
<dbReference type="STRING" id="177199.A0A420YDD2"/>
<evidence type="ECO:0000259" key="1">
    <source>
        <dbReference type="Pfam" id="PF03372"/>
    </source>
</evidence>
<reference evidence="2 3" key="1">
    <citation type="submission" date="2018-08" db="EMBL/GenBank/DDBJ databases">
        <title>Draft genome of the lignicolous fungus Coniochaeta pulveracea.</title>
        <authorList>
            <person name="Borstlap C.J."/>
            <person name="De Witt R.N."/>
            <person name="Botha A."/>
            <person name="Volschenk H."/>
        </authorList>
    </citation>
    <scope>NUCLEOTIDE SEQUENCE [LARGE SCALE GENOMIC DNA]</scope>
    <source>
        <strain evidence="2 3">CAB683</strain>
    </source>
</reference>
<dbReference type="SUPFAM" id="SSF56219">
    <property type="entry name" value="DNase I-like"/>
    <property type="match status" value="1"/>
</dbReference>
<organism evidence="2 3">
    <name type="scientific">Coniochaeta pulveracea</name>
    <dbReference type="NCBI Taxonomy" id="177199"/>
    <lineage>
        <taxon>Eukaryota</taxon>
        <taxon>Fungi</taxon>
        <taxon>Dikarya</taxon>
        <taxon>Ascomycota</taxon>
        <taxon>Pezizomycotina</taxon>
        <taxon>Sordariomycetes</taxon>
        <taxon>Sordariomycetidae</taxon>
        <taxon>Coniochaetales</taxon>
        <taxon>Coniochaetaceae</taxon>
        <taxon>Coniochaeta</taxon>
    </lineage>
</organism>
<dbReference type="CDD" id="cd09083">
    <property type="entry name" value="EEP-1"/>
    <property type="match status" value="1"/>
</dbReference>
<protein>
    <recommendedName>
        <fullName evidence="1">Endonuclease/exonuclease/phosphatase domain-containing protein</fullName>
    </recommendedName>
</protein>